<dbReference type="Pfam" id="PF00293">
    <property type="entry name" value="NUDIX"/>
    <property type="match status" value="1"/>
</dbReference>
<dbReference type="AlphaFoldDB" id="A0A2U2BGU2"/>
<dbReference type="SUPFAM" id="SSF55811">
    <property type="entry name" value="Nudix"/>
    <property type="match status" value="1"/>
</dbReference>
<reference evidence="4 5" key="2">
    <citation type="submission" date="2018-05" db="EMBL/GenBank/DDBJ databases">
        <authorList>
            <person name="Lanie J.A."/>
            <person name="Ng W.-L."/>
            <person name="Kazmierczak K.M."/>
            <person name="Andrzejewski T.M."/>
            <person name="Davidsen T.M."/>
            <person name="Wayne K.J."/>
            <person name="Tettelin H."/>
            <person name="Glass J.I."/>
            <person name="Rusch D."/>
            <person name="Podicherti R."/>
            <person name="Tsui H.-C.T."/>
            <person name="Winkler M.E."/>
        </authorList>
    </citation>
    <scope>NUCLEOTIDE SEQUENCE [LARGE SCALE GENOMIC DNA]</scope>
    <source>
        <strain evidence="4 5">YBY</strain>
    </source>
</reference>
<dbReference type="CDD" id="cd04690">
    <property type="entry name" value="NUDIX_Hydrolase"/>
    <property type="match status" value="1"/>
</dbReference>
<dbReference type="InterPro" id="IPR000086">
    <property type="entry name" value="NUDIX_hydrolase_dom"/>
</dbReference>
<dbReference type="InterPro" id="IPR020084">
    <property type="entry name" value="NUDIX_hydrolase_CS"/>
</dbReference>
<organism evidence="4 5">
    <name type="scientific">Alcaligenes faecalis</name>
    <dbReference type="NCBI Taxonomy" id="511"/>
    <lineage>
        <taxon>Bacteria</taxon>
        <taxon>Pseudomonadati</taxon>
        <taxon>Pseudomonadota</taxon>
        <taxon>Betaproteobacteria</taxon>
        <taxon>Burkholderiales</taxon>
        <taxon>Alcaligenaceae</taxon>
        <taxon>Alcaligenes</taxon>
    </lineage>
</organism>
<evidence type="ECO:0000259" key="3">
    <source>
        <dbReference type="PROSITE" id="PS51462"/>
    </source>
</evidence>
<reference evidence="4 5" key="1">
    <citation type="submission" date="2018-05" db="EMBL/GenBank/DDBJ databases">
        <title>Genome Sequence of an Efficient Indole-Degrading Bacterium, Alcaligenes sp.YBY.</title>
        <authorList>
            <person name="Yang B."/>
        </authorList>
    </citation>
    <scope>NUCLEOTIDE SEQUENCE [LARGE SCALE GENOMIC DNA]</scope>
    <source>
        <strain evidence="4 5">YBY</strain>
    </source>
</reference>
<evidence type="ECO:0000256" key="1">
    <source>
        <dbReference type="ARBA" id="ARBA00001946"/>
    </source>
</evidence>
<accession>A0A2U2BGU2</accession>
<dbReference type="GO" id="GO:0016787">
    <property type="term" value="F:hydrolase activity"/>
    <property type="evidence" value="ECO:0007669"/>
    <property type="project" value="UniProtKB-KW"/>
</dbReference>
<evidence type="ECO:0000313" key="4">
    <source>
        <dbReference type="EMBL" id="PWE13211.1"/>
    </source>
</evidence>
<feature type="domain" description="Nudix hydrolase" evidence="3">
    <location>
        <begin position="4"/>
        <end position="136"/>
    </location>
</feature>
<proteinExistence type="predicted"/>
<dbReference type="PANTHER" id="PTHR43046">
    <property type="entry name" value="GDP-MANNOSE MANNOSYL HYDROLASE"/>
    <property type="match status" value="1"/>
</dbReference>
<dbReference type="PROSITE" id="PS00893">
    <property type="entry name" value="NUDIX_BOX"/>
    <property type="match status" value="1"/>
</dbReference>
<evidence type="ECO:0000256" key="2">
    <source>
        <dbReference type="ARBA" id="ARBA00022801"/>
    </source>
</evidence>
<dbReference type="EMBL" id="QEXO01000004">
    <property type="protein sequence ID" value="PWE13211.1"/>
    <property type="molecule type" value="Genomic_DNA"/>
</dbReference>
<dbReference type="InterPro" id="IPR015797">
    <property type="entry name" value="NUDIX_hydrolase-like_dom_sf"/>
</dbReference>
<name>A0A2U2BGU2_ALCFA</name>
<dbReference type="Gene3D" id="3.90.79.10">
    <property type="entry name" value="Nucleoside Triphosphate Pyrophosphohydrolase"/>
    <property type="match status" value="1"/>
</dbReference>
<sequence length="137" mass="15027">MSHPVILLAAAYITNSEGQILLVRKRGSAYYMQAGGKLEAGETPLQALQRELDEELGLKAEETARAHYEAYFESPAANEPGHVVHAHVFTLTVDRDIQAAAELEEARWVSPQEIRSLTLAPLLADHILPRLCAQASV</sequence>
<comment type="caution">
    <text evidence="4">The sequence shown here is derived from an EMBL/GenBank/DDBJ whole genome shotgun (WGS) entry which is preliminary data.</text>
</comment>
<dbReference type="Proteomes" id="UP000245216">
    <property type="component" value="Unassembled WGS sequence"/>
</dbReference>
<dbReference type="PANTHER" id="PTHR43046:SF2">
    <property type="entry name" value="8-OXO-DGTP DIPHOSPHATASE-RELATED"/>
    <property type="match status" value="1"/>
</dbReference>
<dbReference type="RefSeq" id="WP_109089527.1">
    <property type="nucleotide sequence ID" value="NZ_QEXO01000004.1"/>
</dbReference>
<dbReference type="PROSITE" id="PS51462">
    <property type="entry name" value="NUDIX"/>
    <property type="match status" value="1"/>
</dbReference>
<keyword evidence="2" id="KW-0378">Hydrolase</keyword>
<protein>
    <submittedName>
        <fullName evidence="4">DNA mismatch repair protein MutT</fullName>
    </submittedName>
</protein>
<comment type="cofactor">
    <cofactor evidence="1">
        <name>Mg(2+)</name>
        <dbReference type="ChEBI" id="CHEBI:18420"/>
    </cofactor>
</comment>
<gene>
    <name evidence="4" type="ORF">DF183_15405</name>
</gene>
<evidence type="ECO:0000313" key="5">
    <source>
        <dbReference type="Proteomes" id="UP000245216"/>
    </source>
</evidence>
<dbReference type="STRING" id="511.UZ73_16470"/>